<evidence type="ECO:0000313" key="2">
    <source>
        <dbReference type="Proteomes" id="UP001457282"/>
    </source>
</evidence>
<protein>
    <submittedName>
        <fullName evidence="1">Uncharacterized protein</fullName>
    </submittedName>
</protein>
<gene>
    <name evidence="1" type="ORF">M0R45_020175</name>
</gene>
<dbReference type="AlphaFoldDB" id="A0AAW1X7J8"/>
<comment type="caution">
    <text evidence="1">The sequence shown here is derived from an EMBL/GenBank/DDBJ whole genome shotgun (WGS) entry which is preliminary data.</text>
</comment>
<keyword evidence="2" id="KW-1185">Reference proteome</keyword>
<name>A0AAW1X7J8_RUBAR</name>
<dbReference type="Proteomes" id="UP001457282">
    <property type="component" value="Unassembled WGS sequence"/>
</dbReference>
<dbReference type="EMBL" id="JBEDUW010000004">
    <property type="protein sequence ID" value="KAK9932956.1"/>
    <property type="molecule type" value="Genomic_DNA"/>
</dbReference>
<proteinExistence type="predicted"/>
<sequence>MSAAAWLDGFWAYDGVGGAGKREEDQLEARRKMAAAWFGSGLVGGGEAEMGFDSLGSEFQLDQRRDAGLLRSMTSTVTGAWGSQDEAGKGERRLLGS</sequence>
<organism evidence="1 2">
    <name type="scientific">Rubus argutus</name>
    <name type="common">Southern blackberry</name>
    <dbReference type="NCBI Taxonomy" id="59490"/>
    <lineage>
        <taxon>Eukaryota</taxon>
        <taxon>Viridiplantae</taxon>
        <taxon>Streptophyta</taxon>
        <taxon>Embryophyta</taxon>
        <taxon>Tracheophyta</taxon>
        <taxon>Spermatophyta</taxon>
        <taxon>Magnoliopsida</taxon>
        <taxon>eudicotyledons</taxon>
        <taxon>Gunneridae</taxon>
        <taxon>Pentapetalae</taxon>
        <taxon>rosids</taxon>
        <taxon>fabids</taxon>
        <taxon>Rosales</taxon>
        <taxon>Rosaceae</taxon>
        <taxon>Rosoideae</taxon>
        <taxon>Rosoideae incertae sedis</taxon>
        <taxon>Rubus</taxon>
    </lineage>
</organism>
<evidence type="ECO:0000313" key="1">
    <source>
        <dbReference type="EMBL" id="KAK9932956.1"/>
    </source>
</evidence>
<reference evidence="1 2" key="1">
    <citation type="journal article" date="2023" name="G3 (Bethesda)">
        <title>A chromosome-length genome assembly and annotation of blackberry (Rubus argutus, cv. 'Hillquist').</title>
        <authorList>
            <person name="Bruna T."/>
            <person name="Aryal R."/>
            <person name="Dudchenko O."/>
            <person name="Sargent D.J."/>
            <person name="Mead D."/>
            <person name="Buti M."/>
            <person name="Cavallini A."/>
            <person name="Hytonen T."/>
            <person name="Andres J."/>
            <person name="Pham M."/>
            <person name="Weisz D."/>
            <person name="Mascagni F."/>
            <person name="Usai G."/>
            <person name="Natali L."/>
            <person name="Bassil N."/>
            <person name="Fernandez G.E."/>
            <person name="Lomsadze A."/>
            <person name="Armour M."/>
            <person name="Olukolu B."/>
            <person name="Poorten T."/>
            <person name="Britton C."/>
            <person name="Davik J."/>
            <person name="Ashrafi H."/>
            <person name="Aiden E.L."/>
            <person name="Borodovsky M."/>
            <person name="Worthington M."/>
        </authorList>
    </citation>
    <scope>NUCLEOTIDE SEQUENCE [LARGE SCALE GENOMIC DNA]</scope>
    <source>
        <strain evidence="1">PI 553951</strain>
    </source>
</reference>
<accession>A0AAW1X7J8</accession>